<gene>
    <name evidence="1" type="ORF">BV25DRAFT_1870950</name>
</gene>
<name>A0ACB8SXL2_9AGAM</name>
<evidence type="ECO:0000313" key="2">
    <source>
        <dbReference type="Proteomes" id="UP000814140"/>
    </source>
</evidence>
<keyword evidence="2" id="KW-1185">Reference proteome</keyword>
<dbReference type="EMBL" id="MU277215">
    <property type="protein sequence ID" value="KAI0060978.1"/>
    <property type="molecule type" value="Genomic_DNA"/>
</dbReference>
<dbReference type="Proteomes" id="UP000814140">
    <property type="component" value="Unassembled WGS sequence"/>
</dbReference>
<comment type="caution">
    <text evidence="1">The sequence shown here is derived from an EMBL/GenBank/DDBJ whole genome shotgun (WGS) entry which is preliminary data.</text>
</comment>
<organism evidence="1 2">
    <name type="scientific">Artomyces pyxidatus</name>
    <dbReference type="NCBI Taxonomy" id="48021"/>
    <lineage>
        <taxon>Eukaryota</taxon>
        <taxon>Fungi</taxon>
        <taxon>Dikarya</taxon>
        <taxon>Basidiomycota</taxon>
        <taxon>Agaricomycotina</taxon>
        <taxon>Agaricomycetes</taxon>
        <taxon>Russulales</taxon>
        <taxon>Auriscalpiaceae</taxon>
        <taxon>Artomyces</taxon>
    </lineage>
</organism>
<accession>A0ACB8SXL2</accession>
<reference evidence="1" key="1">
    <citation type="submission" date="2021-03" db="EMBL/GenBank/DDBJ databases">
        <authorList>
            <consortium name="DOE Joint Genome Institute"/>
            <person name="Ahrendt S."/>
            <person name="Looney B.P."/>
            <person name="Miyauchi S."/>
            <person name="Morin E."/>
            <person name="Drula E."/>
            <person name="Courty P.E."/>
            <person name="Chicoki N."/>
            <person name="Fauchery L."/>
            <person name="Kohler A."/>
            <person name="Kuo A."/>
            <person name="Labutti K."/>
            <person name="Pangilinan J."/>
            <person name="Lipzen A."/>
            <person name="Riley R."/>
            <person name="Andreopoulos W."/>
            <person name="He G."/>
            <person name="Johnson J."/>
            <person name="Barry K.W."/>
            <person name="Grigoriev I.V."/>
            <person name="Nagy L."/>
            <person name="Hibbett D."/>
            <person name="Henrissat B."/>
            <person name="Matheny P.B."/>
            <person name="Labbe J."/>
            <person name="Martin F."/>
        </authorList>
    </citation>
    <scope>NUCLEOTIDE SEQUENCE</scope>
    <source>
        <strain evidence="1">HHB10654</strain>
    </source>
</reference>
<evidence type="ECO:0000313" key="1">
    <source>
        <dbReference type="EMBL" id="KAI0060978.1"/>
    </source>
</evidence>
<sequence>MSSLAGALDSPTQSPDPNDAYLGAEPLPEDVDMQPVETDFIDAEDAAEDASHAQPEDEDMGDLFGEENNVDFIKHDGAPESTSSPSPPPPDGLSSPDRKRRQALEYEEEDEAKDVVEQRLEATVSIPNIPVPKSSDGQHWVIRMPNFVKMDSKPFHPDTYVGPEQEEDFVARQGHDVDMSIKLRVENTVRWRWTKDAYGEDRRQSNARVIRWSDGSLSLRLGKEYFDMQQVVDTSGSAHRQAFGSFHTSQGSTPATPSAPLATKAHGLTYLVAQHKRAEILQAETVITGALTLRPTDMQSETHRLLVRAVGQKHSKVARLRMAPDPHVDPERAKAELLRAAAKKPRRARADDTPRRRRAHGGAGGGRRRAGGDMWSDEDEPDFEASEDEGDERSPKKRRAREPEERRGGEYQTDDFLVADSEDEDGAARKRRAGRADDADGEEDVLDKLDAQIGQQEAERRKAREGDGEGDAMDVESEEEEEFGVRRAGGGARKRKAIGFDEEEE</sequence>
<protein>
    <submittedName>
        <fullName evidence="1">Leo1-domain-containing protein</fullName>
    </submittedName>
</protein>
<reference evidence="1" key="2">
    <citation type="journal article" date="2022" name="New Phytol.">
        <title>Evolutionary transition to the ectomycorrhizal habit in the genomes of a hyperdiverse lineage of mushroom-forming fungi.</title>
        <authorList>
            <person name="Looney B."/>
            <person name="Miyauchi S."/>
            <person name="Morin E."/>
            <person name="Drula E."/>
            <person name="Courty P.E."/>
            <person name="Kohler A."/>
            <person name="Kuo A."/>
            <person name="LaButti K."/>
            <person name="Pangilinan J."/>
            <person name="Lipzen A."/>
            <person name="Riley R."/>
            <person name="Andreopoulos W."/>
            <person name="He G."/>
            <person name="Johnson J."/>
            <person name="Nolan M."/>
            <person name="Tritt A."/>
            <person name="Barry K.W."/>
            <person name="Grigoriev I.V."/>
            <person name="Nagy L.G."/>
            <person name="Hibbett D."/>
            <person name="Henrissat B."/>
            <person name="Matheny P.B."/>
            <person name="Labbe J."/>
            <person name="Martin F.M."/>
        </authorList>
    </citation>
    <scope>NUCLEOTIDE SEQUENCE</scope>
    <source>
        <strain evidence="1">HHB10654</strain>
    </source>
</reference>
<proteinExistence type="predicted"/>